<dbReference type="PANTHER" id="PTHR20859:SF84">
    <property type="entry name" value="INTERFERON ALPHA_BETA RECEPTOR 2"/>
    <property type="match status" value="1"/>
</dbReference>
<reference evidence="3" key="2">
    <citation type="submission" date="2025-09" db="UniProtKB">
        <authorList>
            <consortium name="Ensembl"/>
        </authorList>
    </citation>
    <scope>IDENTIFICATION</scope>
</reference>
<dbReference type="Ensembl" id="ENSOMET00000034457.1">
    <property type="protein sequence ID" value="ENSOMEP00000016544.1"/>
    <property type="gene ID" value="ENSOMEG00000018202.1"/>
</dbReference>
<keyword evidence="1" id="KW-0812">Transmembrane</keyword>
<accession>A0A3B3CGU1</accession>
<dbReference type="Proteomes" id="UP000261560">
    <property type="component" value="Unplaced"/>
</dbReference>
<feature type="transmembrane region" description="Helical" evidence="1">
    <location>
        <begin position="223"/>
        <end position="245"/>
    </location>
</feature>
<dbReference type="InterPro" id="IPR036116">
    <property type="entry name" value="FN3_sf"/>
</dbReference>
<dbReference type="InterPro" id="IPR015373">
    <property type="entry name" value="Interferon/interleukin_rcp_dom"/>
</dbReference>
<dbReference type="InterPro" id="IPR050650">
    <property type="entry name" value="Type-II_Cytokine-TF_Rcpt"/>
</dbReference>
<evidence type="ECO:0000313" key="4">
    <source>
        <dbReference type="Proteomes" id="UP000261560"/>
    </source>
</evidence>
<evidence type="ECO:0000259" key="2">
    <source>
        <dbReference type="Pfam" id="PF09294"/>
    </source>
</evidence>
<dbReference type="SUPFAM" id="SSF49265">
    <property type="entry name" value="Fibronectin type III"/>
    <property type="match status" value="1"/>
</dbReference>
<keyword evidence="4" id="KW-1185">Reference proteome</keyword>
<dbReference type="AlphaFoldDB" id="A0A3B3CGU1"/>
<dbReference type="InterPro" id="IPR013783">
    <property type="entry name" value="Ig-like_fold"/>
</dbReference>
<sequence length="273" mass="29492">MYCEKNNLLLSVSALKMVVVRSSNMKMTQSTQPGQPRGGSVSSRSRFWCGPTHCFTGMSSLCRHASKSWQQVLACTLTPHTSCDFSSAKAEAEHGCVALHVRAHEHGVSSAAVPACSSQGGPCSPEVTLTAAPGAIMVNLNKKHNLHDEYADSACYRISFGKEGEKLNVTVDTLSSETFSNLEEGQRYCAAVEFMLYGKPIGVPSCVRCELIPSQSKSGPKTVIITSVVVGVIVLVIVPVIFYLLTFQRTKIKKLLKPYEIVNVSISVRTSSS</sequence>
<dbReference type="GO" id="GO:0004896">
    <property type="term" value="F:cytokine receptor activity"/>
    <property type="evidence" value="ECO:0007669"/>
    <property type="project" value="TreeGrafter"/>
</dbReference>
<keyword evidence="1" id="KW-1133">Transmembrane helix</keyword>
<evidence type="ECO:0000256" key="1">
    <source>
        <dbReference type="SAM" id="Phobius"/>
    </source>
</evidence>
<feature type="domain" description="Interferon/interleukin receptor" evidence="2">
    <location>
        <begin position="125"/>
        <end position="211"/>
    </location>
</feature>
<dbReference type="GO" id="GO:0005886">
    <property type="term" value="C:plasma membrane"/>
    <property type="evidence" value="ECO:0007669"/>
    <property type="project" value="TreeGrafter"/>
</dbReference>
<protein>
    <submittedName>
        <fullName evidence="3">Interleukin-20 receptor subunit alpha-like</fullName>
    </submittedName>
</protein>
<keyword evidence="1" id="KW-0472">Membrane</keyword>
<organism evidence="3 4">
    <name type="scientific">Oryzias melastigma</name>
    <name type="common">Marine medaka</name>
    <dbReference type="NCBI Taxonomy" id="30732"/>
    <lineage>
        <taxon>Eukaryota</taxon>
        <taxon>Metazoa</taxon>
        <taxon>Chordata</taxon>
        <taxon>Craniata</taxon>
        <taxon>Vertebrata</taxon>
        <taxon>Euteleostomi</taxon>
        <taxon>Actinopterygii</taxon>
        <taxon>Neopterygii</taxon>
        <taxon>Teleostei</taxon>
        <taxon>Neoteleostei</taxon>
        <taxon>Acanthomorphata</taxon>
        <taxon>Ovalentaria</taxon>
        <taxon>Atherinomorphae</taxon>
        <taxon>Beloniformes</taxon>
        <taxon>Adrianichthyidae</taxon>
        <taxon>Oryziinae</taxon>
        <taxon>Oryzias</taxon>
    </lineage>
</organism>
<dbReference type="Gene3D" id="2.60.40.10">
    <property type="entry name" value="Immunoglobulins"/>
    <property type="match status" value="1"/>
</dbReference>
<reference evidence="3" key="1">
    <citation type="submission" date="2025-08" db="UniProtKB">
        <authorList>
            <consortium name="Ensembl"/>
        </authorList>
    </citation>
    <scope>IDENTIFICATION</scope>
</reference>
<proteinExistence type="predicted"/>
<name>A0A3B3CGU1_ORYME</name>
<dbReference type="PANTHER" id="PTHR20859">
    <property type="entry name" value="INTERFERON/INTERLEUKIN RECEPTOR"/>
    <property type="match status" value="1"/>
</dbReference>
<dbReference type="Pfam" id="PF09294">
    <property type="entry name" value="Interfer-bind"/>
    <property type="match status" value="1"/>
</dbReference>
<dbReference type="GeneTree" id="ENSGT00510000051617"/>
<evidence type="ECO:0000313" key="3">
    <source>
        <dbReference type="Ensembl" id="ENSOMEP00000016544.1"/>
    </source>
</evidence>